<keyword evidence="1" id="KW-0732">Signal</keyword>
<evidence type="ECO:0000313" key="2">
    <source>
        <dbReference type="EMBL" id="MCG7937617.1"/>
    </source>
</evidence>
<dbReference type="Proteomes" id="UP000886687">
    <property type="component" value="Unassembled WGS sequence"/>
</dbReference>
<protein>
    <submittedName>
        <fullName evidence="2">Uncharacterized protein</fullName>
    </submittedName>
</protein>
<dbReference type="EMBL" id="JAEPDI010000001">
    <property type="protein sequence ID" value="MCG7937617.1"/>
    <property type="molecule type" value="Genomic_DNA"/>
</dbReference>
<proteinExistence type="predicted"/>
<accession>A0A9E4K0Y9</accession>
<reference evidence="2" key="1">
    <citation type="journal article" date="2021" name="Proc. Natl. Acad. Sci. U.S.A.">
        <title>Global biogeography of chemosynthetic symbionts reveals both localized and globally distributed symbiont groups. .</title>
        <authorList>
            <person name="Osvatic J.T."/>
            <person name="Wilkins L.G.E."/>
            <person name="Leibrecht L."/>
            <person name="Leray M."/>
            <person name="Zauner S."/>
            <person name="Polzin J."/>
            <person name="Camacho Y."/>
            <person name="Gros O."/>
            <person name="van Gils J.A."/>
            <person name="Eisen J.A."/>
            <person name="Petersen J.M."/>
            <person name="Yuen B."/>
        </authorList>
    </citation>
    <scope>NUCLEOTIDE SEQUENCE</scope>
    <source>
        <strain evidence="2">MAGL173</strain>
    </source>
</reference>
<sequence>MKPYFWLFCVLYAFVYSNFAVPSDVCENKILLEKHSPSKTTMAVLFVRSCKEKAWPTVNVTILLSSDKSWLKEGNVYISEGYPEHYSIEWSSENVLSITSDAWNEWLKSDVYSLIDPKTNLIYTVQIKYE</sequence>
<feature type="signal peptide" evidence="1">
    <location>
        <begin position="1"/>
        <end position="20"/>
    </location>
</feature>
<name>A0A9E4K0Y9_9GAMM</name>
<organism evidence="2 3">
    <name type="scientific">Candidatus Thiodiazotropha lotti</name>
    <dbReference type="NCBI Taxonomy" id="2792787"/>
    <lineage>
        <taxon>Bacteria</taxon>
        <taxon>Pseudomonadati</taxon>
        <taxon>Pseudomonadota</taxon>
        <taxon>Gammaproteobacteria</taxon>
        <taxon>Chromatiales</taxon>
        <taxon>Sedimenticolaceae</taxon>
        <taxon>Candidatus Thiodiazotropha</taxon>
    </lineage>
</organism>
<feature type="chain" id="PRO_5039733282" evidence="1">
    <location>
        <begin position="21"/>
        <end position="130"/>
    </location>
</feature>
<comment type="caution">
    <text evidence="2">The sequence shown here is derived from an EMBL/GenBank/DDBJ whole genome shotgun (WGS) entry which is preliminary data.</text>
</comment>
<evidence type="ECO:0000313" key="3">
    <source>
        <dbReference type="Proteomes" id="UP000886687"/>
    </source>
</evidence>
<evidence type="ECO:0000256" key="1">
    <source>
        <dbReference type="SAM" id="SignalP"/>
    </source>
</evidence>
<dbReference type="AlphaFoldDB" id="A0A9E4K0Y9"/>
<gene>
    <name evidence="2" type="ORF">JAZ04_02000</name>
</gene>